<organism evidence="2 3">
    <name type="scientific">Phytophthora cactorum</name>
    <dbReference type="NCBI Taxonomy" id="29920"/>
    <lineage>
        <taxon>Eukaryota</taxon>
        <taxon>Sar</taxon>
        <taxon>Stramenopiles</taxon>
        <taxon>Oomycota</taxon>
        <taxon>Peronosporomycetes</taxon>
        <taxon>Peronosporales</taxon>
        <taxon>Peronosporaceae</taxon>
        <taxon>Phytophthora</taxon>
    </lineage>
</organism>
<dbReference type="AlphaFoldDB" id="A0A8T1FLJ3"/>
<protein>
    <submittedName>
        <fullName evidence="2">Uncharacterized protein</fullName>
    </submittedName>
</protein>
<dbReference type="VEuPathDB" id="FungiDB:PC110_g3034"/>
<gene>
    <name evidence="2" type="ORF">PC118_g15380</name>
</gene>
<accession>A0A8T1FLJ3</accession>
<evidence type="ECO:0000256" key="1">
    <source>
        <dbReference type="SAM" id="MobiDB-lite"/>
    </source>
</evidence>
<evidence type="ECO:0000313" key="2">
    <source>
        <dbReference type="EMBL" id="KAG2972984.1"/>
    </source>
</evidence>
<name>A0A8T1FLJ3_9STRA</name>
<feature type="compositionally biased region" description="Polar residues" evidence="1">
    <location>
        <begin position="16"/>
        <end position="25"/>
    </location>
</feature>
<feature type="region of interest" description="Disordered" evidence="1">
    <location>
        <begin position="1"/>
        <end position="25"/>
    </location>
</feature>
<sequence length="249" mass="28749">MLTSSDVSPNCVDRLSSVNKSSPNASRVRVLNVDKRRKLSHAERKEKLEKEIRLLESGVAVLKTRDLPPQLVLQKDPVLRPMATELSALMHSINTQQLQVAKMQSALSQCLTDQQYHPLYSHIRLTKDWKERRATLLAMRDQKIHNALKFIMGPGGINDPMKNQFSQDQFENDEDDLCCVRFETIQFPGVKSLQQVYDALSFYKNNMEIIISEQLGHITTRDDYDEWSDVMLKTMRGILYPEERVESKI</sequence>
<evidence type="ECO:0000313" key="3">
    <source>
        <dbReference type="Proteomes" id="UP000697107"/>
    </source>
</evidence>
<reference evidence="2" key="1">
    <citation type="submission" date="2018-10" db="EMBL/GenBank/DDBJ databases">
        <title>Effector identification in a new, highly contiguous assembly of the strawberry crown rot pathogen Phytophthora cactorum.</title>
        <authorList>
            <person name="Armitage A.D."/>
            <person name="Nellist C.F."/>
            <person name="Bates H."/>
            <person name="Vickerstaff R.J."/>
            <person name="Harrison R.J."/>
        </authorList>
    </citation>
    <scope>NUCLEOTIDE SEQUENCE</scope>
    <source>
        <strain evidence="2">P415</strain>
    </source>
</reference>
<dbReference type="Proteomes" id="UP000697107">
    <property type="component" value="Unassembled WGS sequence"/>
</dbReference>
<comment type="caution">
    <text evidence="2">The sequence shown here is derived from an EMBL/GenBank/DDBJ whole genome shotgun (WGS) entry which is preliminary data.</text>
</comment>
<proteinExistence type="predicted"/>
<dbReference type="EMBL" id="RCML01000595">
    <property type="protein sequence ID" value="KAG2972984.1"/>
    <property type="molecule type" value="Genomic_DNA"/>
</dbReference>